<gene>
    <name evidence="12" type="ORF">DX914_02245</name>
</gene>
<evidence type="ECO:0000256" key="1">
    <source>
        <dbReference type="ARBA" id="ARBA00004496"/>
    </source>
</evidence>
<dbReference type="Gene3D" id="6.10.250.690">
    <property type="match status" value="1"/>
</dbReference>
<dbReference type="GO" id="GO:0000156">
    <property type="term" value="F:phosphorelay response regulator activity"/>
    <property type="evidence" value="ECO:0007669"/>
    <property type="project" value="TreeGrafter"/>
</dbReference>
<evidence type="ECO:0000313" key="12">
    <source>
        <dbReference type="EMBL" id="RDZ27993.1"/>
    </source>
</evidence>
<name>A0A371K238_9GAMM</name>
<dbReference type="FunFam" id="1.10.10.10:FF:000099">
    <property type="entry name" value="Two-component system response regulator TorR"/>
    <property type="match status" value="1"/>
</dbReference>
<keyword evidence="6 9" id="KW-0238">DNA-binding</keyword>
<dbReference type="RefSeq" id="WP_115857435.1">
    <property type="nucleotide sequence ID" value="NZ_QTSU01000001.1"/>
</dbReference>
<dbReference type="GO" id="GO:0032993">
    <property type="term" value="C:protein-DNA complex"/>
    <property type="evidence" value="ECO:0007669"/>
    <property type="project" value="TreeGrafter"/>
</dbReference>
<feature type="domain" description="OmpR/PhoB-type" evidence="11">
    <location>
        <begin position="138"/>
        <end position="238"/>
    </location>
</feature>
<dbReference type="Pfam" id="PF00486">
    <property type="entry name" value="Trans_reg_C"/>
    <property type="match status" value="1"/>
</dbReference>
<dbReference type="InterPro" id="IPR016032">
    <property type="entry name" value="Sig_transdc_resp-reg_C-effctor"/>
</dbReference>
<dbReference type="SUPFAM" id="SSF46894">
    <property type="entry name" value="C-terminal effector domain of the bipartite response regulators"/>
    <property type="match status" value="1"/>
</dbReference>
<dbReference type="Gene3D" id="3.40.50.2300">
    <property type="match status" value="1"/>
</dbReference>
<dbReference type="PROSITE" id="PS51755">
    <property type="entry name" value="OMPR_PHOB"/>
    <property type="match status" value="1"/>
</dbReference>
<dbReference type="SMART" id="SM00862">
    <property type="entry name" value="Trans_reg_C"/>
    <property type="match status" value="1"/>
</dbReference>
<dbReference type="EMBL" id="QTSU01000001">
    <property type="protein sequence ID" value="RDZ27993.1"/>
    <property type="molecule type" value="Genomic_DNA"/>
</dbReference>
<evidence type="ECO:0000256" key="8">
    <source>
        <dbReference type="PROSITE-ProRule" id="PRU00169"/>
    </source>
</evidence>
<keyword evidence="4" id="KW-0902">Two-component regulatory system</keyword>
<evidence type="ECO:0000256" key="5">
    <source>
        <dbReference type="ARBA" id="ARBA00023015"/>
    </source>
</evidence>
<evidence type="ECO:0000256" key="9">
    <source>
        <dbReference type="PROSITE-ProRule" id="PRU01091"/>
    </source>
</evidence>
<evidence type="ECO:0000256" key="7">
    <source>
        <dbReference type="ARBA" id="ARBA00023163"/>
    </source>
</evidence>
<dbReference type="InterPro" id="IPR039420">
    <property type="entry name" value="WalR-like"/>
</dbReference>
<dbReference type="InterPro" id="IPR001789">
    <property type="entry name" value="Sig_transdc_resp-reg_receiver"/>
</dbReference>
<sequence>MGTATAIAAPTVLVVDDDDTIRSMLARFLGEHGMRVLEAGDGSGMAQRMAAEPVNVVLLDVMMPGDDGFTLCRKLRTTSQVPVILLTAMNGDTDRVVGLELGADDYIAKPFNPRELLARIRALLRRAEADWRGGARPGSEYGFDGWTLNARHRSLVSPQGALTDLTSGEFDLLLAFLEHPQRVLSRDQLIDLVKGRVLTPFDRSIDVQISRLRRKIEASPQRPLLIKTVRNEGYLFAADVTVGGEARAR</sequence>
<dbReference type="InterPro" id="IPR011006">
    <property type="entry name" value="CheY-like_superfamily"/>
</dbReference>
<comment type="subcellular location">
    <subcellularLocation>
        <location evidence="1">Cytoplasm</location>
    </subcellularLocation>
</comment>
<dbReference type="Gene3D" id="1.10.10.10">
    <property type="entry name" value="Winged helix-like DNA-binding domain superfamily/Winged helix DNA-binding domain"/>
    <property type="match status" value="1"/>
</dbReference>
<keyword evidence="2" id="KW-0963">Cytoplasm</keyword>
<dbReference type="Proteomes" id="UP000264492">
    <property type="component" value="Unassembled WGS sequence"/>
</dbReference>
<dbReference type="AlphaFoldDB" id="A0A371K238"/>
<comment type="caution">
    <text evidence="12">The sequence shown here is derived from an EMBL/GenBank/DDBJ whole genome shotgun (WGS) entry which is preliminary data.</text>
</comment>
<dbReference type="SMART" id="SM00448">
    <property type="entry name" value="REC"/>
    <property type="match status" value="1"/>
</dbReference>
<dbReference type="GO" id="GO:0000976">
    <property type="term" value="F:transcription cis-regulatory region binding"/>
    <property type="evidence" value="ECO:0007669"/>
    <property type="project" value="TreeGrafter"/>
</dbReference>
<dbReference type="GO" id="GO:0006355">
    <property type="term" value="P:regulation of DNA-templated transcription"/>
    <property type="evidence" value="ECO:0007669"/>
    <property type="project" value="InterPro"/>
</dbReference>
<keyword evidence="3 8" id="KW-0597">Phosphoprotein</keyword>
<evidence type="ECO:0000256" key="6">
    <source>
        <dbReference type="ARBA" id="ARBA00023125"/>
    </source>
</evidence>
<keyword evidence="13" id="KW-1185">Reference proteome</keyword>
<dbReference type="InterPro" id="IPR001867">
    <property type="entry name" value="OmpR/PhoB-type_DNA-bd"/>
</dbReference>
<dbReference type="PANTHER" id="PTHR48111:SF4">
    <property type="entry name" value="DNA-BINDING DUAL TRANSCRIPTIONAL REGULATOR OMPR"/>
    <property type="match status" value="1"/>
</dbReference>
<evidence type="ECO:0000313" key="13">
    <source>
        <dbReference type="Proteomes" id="UP000264492"/>
    </source>
</evidence>
<dbReference type="FunFam" id="3.40.50.2300:FF:000001">
    <property type="entry name" value="DNA-binding response regulator PhoB"/>
    <property type="match status" value="1"/>
</dbReference>
<feature type="domain" description="Response regulatory" evidence="10">
    <location>
        <begin position="11"/>
        <end position="124"/>
    </location>
</feature>
<proteinExistence type="predicted"/>
<dbReference type="PANTHER" id="PTHR48111">
    <property type="entry name" value="REGULATOR OF RPOS"/>
    <property type="match status" value="1"/>
</dbReference>
<dbReference type="Pfam" id="PF00072">
    <property type="entry name" value="Response_reg"/>
    <property type="match status" value="1"/>
</dbReference>
<accession>A0A371K238</accession>
<dbReference type="GO" id="GO:0005829">
    <property type="term" value="C:cytosol"/>
    <property type="evidence" value="ECO:0007669"/>
    <property type="project" value="TreeGrafter"/>
</dbReference>
<dbReference type="PROSITE" id="PS50110">
    <property type="entry name" value="RESPONSE_REGULATORY"/>
    <property type="match status" value="1"/>
</dbReference>
<evidence type="ECO:0000256" key="4">
    <source>
        <dbReference type="ARBA" id="ARBA00023012"/>
    </source>
</evidence>
<evidence type="ECO:0000256" key="3">
    <source>
        <dbReference type="ARBA" id="ARBA00022553"/>
    </source>
</evidence>
<dbReference type="OrthoDB" id="9802426at2"/>
<protein>
    <submittedName>
        <fullName evidence="12">Response regulator</fullName>
    </submittedName>
</protein>
<dbReference type="SUPFAM" id="SSF52172">
    <property type="entry name" value="CheY-like"/>
    <property type="match status" value="1"/>
</dbReference>
<dbReference type="InterPro" id="IPR036388">
    <property type="entry name" value="WH-like_DNA-bd_sf"/>
</dbReference>
<reference evidence="12 13" key="1">
    <citation type="submission" date="2018-08" db="EMBL/GenBank/DDBJ databases">
        <title>Lysobacter sp. zong2l5, whole genome shotgun sequence.</title>
        <authorList>
            <person name="Zhang X."/>
            <person name="Feng G."/>
            <person name="Zhu H."/>
        </authorList>
    </citation>
    <scope>NUCLEOTIDE SEQUENCE [LARGE SCALE GENOMIC DNA]</scope>
    <source>
        <strain evidence="13">zong2l5</strain>
    </source>
</reference>
<keyword evidence="7" id="KW-0804">Transcription</keyword>
<organism evidence="12 13">
    <name type="scientific">Lysobacter silvisoli</name>
    <dbReference type="NCBI Taxonomy" id="2293254"/>
    <lineage>
        <taxon>Bacteria</taxon>
        <taxon>Pseudomonadati</taxon>
        <taxon>Pseudomonadota</taxon>
        <taxon>Gammaproteobacteria</taxon>
        <taxon>Lysobacterales</taxon>
        <taxon>Lysobacteraceae</taxon>
        <taxon>Lysobacter</taxon>
    </lineage>
</organism>
<keyword evidence="5" id="KW-0805">Transcription regulation</keyword>
<feature type="modified residue" description="4-aspartylphosphate" evidence="8">
    <location>
        <position position="60"/>
    </location>
</feature>
<feature type="DNA-binding region" description="OmpR/PhoB-type" evidence="9">
    <location>
        <begin position="138"/>
        <end position="238"/>
    </location>
</feature>
<evidence type="ECO:0000259" key="10">
    <source>
        <dbReference type="PROSITE" id="PS50110"/>
    </source>
</evidence>
<evidence type="ECO:0000256" key="2">
    <source>
        <dbReference type="ARBA" id="ARBA00022490"/>
    </source>
</evidence>
<dbReference type="CDD" id="cd00383">
    <property type="entry name" value="trans_reg_C"/>
    <property type="match status" value="1"/>
</dbReference>
<evidence type="ECO:0000259" key="11">
    <source>
        <dbReference type="PROSITE" id="PS51755"/>
    </source>
</evidence>